<evidence type="ECO:0000313" key="3">
    <source>
        <dbReference type="Proteomes" id="UP000199524"/>
    </source>
</evidence>
<name>A0A1H1R4N8_9PSED</name>
<organism evidence="2 3">
    <name type="scientific">Pseudomonas asplenii</name>
    <dbReference type="NCBI Taxonomy" id="53407"/>
    <lineage>
        <taxon>Bacteria</taxon>
        <taxon>Pseudomonadati</taxon>
        <taxon>Pseudomonadota</taxon>
        <taxon>Gammaproteobacteria</taxon>
        <taxon>Pseudomonadales</taxon>
        <taxon>Pseudomonadaceae</taxon>
        <taxon>Pseudomonas</taxon>
    </lineage>
</organism>
<dbReference type="EMBL" id="LT629777">
    <property type="protein sequence ID" value="SDS30693.1"/>
    <property type="molecule type" value="Genomic_DNA"/>
</dbReference>
<dbReference type="Gene3D" id="2.40.360.20">
    <property type="match status" value="1"/>
</dbReference>
<feature type="signal peptide" evidence="1">
    <location>
        <begin position="1"/>
        <end position="24"/>
    </location>
</feature>
<dbReference type="Proteomes" id="UP000199524">
    <property type="component" value="Chromosome I"/>
</dbReference>
<dbReference type="GeneID" id="300206187"/>
<gene>
    <name evidence="2" type="ORF">SAMN05216598_1165</name>
</gene>
<dbReference type="RefSeq" id="WP_408003658.1">
    <property type="nucleotide sequence ID" value="NZ_LT629777.1"/>
</dbReference>
<dbReference type="AlphaFoldDB" id="A0A1H1R4N8"/>
<feature type="chain" id="PRO_5009258424" evidence="1">
    <location>
        <begin position="25"/>
        <end position="244"/>
    </location>
</feature>
<keyword evidence="1" id="KW-0732">Signal</keyword>
<reference evidence="3" key="1">
    <citation type="submission" date="2016-10" db="EMBL/GenBank/DDBJ databases">
        <authorList>
            <person name="Varghese N."/>
            <person name="Submissions S."/>
        </authorList>
    </citation>
    <scope>NUCLEOTIDE SEQUENCE [LARGE SCALE GENOMIC DNA]</scope>
    <source>
        <strain evidence="3">ATCC 23835</strain>
    </source>
</reference>
<evidence type="ECO:0000256" key="1">
    <source>
        <dbReference type="SAM" id="SignalP"/>
    </source>
</evidence>
<evidence type="ECO:0000313" key="2">
    <source>
        <dbReference type="EMBL" id="SDS30693.1"/>
    </source>
</evidence>
<keyword evidence="3" id="KW-1185">Reference proteome</keyword>
<accession>A0A1H1R4N8</accession>
<proteinExistence type="predicted"/>
<sequence>MKRITTGKMVLSSLTLAGSTWAAAALGATVSSAACINEADFQAGTVVEYESRDNVSPVTSRNKTETLGREDFAGTSPVASLHTTFMNNSPMYLTTTFAQIKDGQLIRYGDRHGAGASLTTTLYNPPPATPLDLQPGQTVTVSYKSQVVSSGVKLEFEVTEKLTYNGRETIKTPLGTFETCRFTNEISTGPASAKEPKQKVMVQNWFAAEGPYRGQSIKSVSPSGRDGQDRVVEVVKMRYETRTN</sequence>
<protein>
    <submittedName>
        <fullName evidence="2">Uncharacterized protein</fullName>
    </submittedName>
</protein>
<dbReference type="PROSITE" id="PS51257">
    <property type="entry name" value="PROKAR_LIPOPROTEIN"/>
    <property type="match status" value="1"/>
</dbReference>